<dbReference type="Ensembl" id="ENSCSAVT00000013759.1">
    <property type="protein sequence ID" value="ENSCSAVP00000013603.1"/>
    <property type="gene ID" value="ENSCSAVG00000007974.1"/>
</dbReference>
<feature type="domain" description="RGS" evidence="2">
    <location>
        <begin position="248"/>
        <end position="355"/>
    </location>
</feature>
<evidence type="ECO:0000313" key="3">
    <source>
        <dbReference type="Ensembl" id="ENSCSAVP00000013603.1"/>
    </source>
</evidence>
<feature type="region of interest" description="Disordered" evidence="1">
    <location>
        <begin position="195"/>
        <end position="230"/>
    </location>
</feature>
<evidence type="ECO:0000313" key="4">
    <source>
        <dbReference type="Proteomes" id="UP000007875"/>
    </source>
</evidence>
<dbReference type="InterPro" id="IPR036305">
    <property type="entry name" value="RGS_sf"/>
</dbReference>
<protein>
    <recommendedName>
        <fullName evidence="2">RGS domain-containing protein</fullName>
    </recommendedName>
</protein>
<proteinExistence type="predicted"/>
<dbReference type="SMART" id="SM00315">
    <property type="entry name" value="RGS"/>
    <property type="match status" value="1"/>
</dbReference>
<accession>H2Z7P1</accession>
<reference evidence="3" key="2">
    <citation type="submission" date="2025-08" db="UniProtKB">
        <authorList>
            <consortium name="Ensembl"/>
        </authorList>
    </citation>
    <scope>IDENTIFICATION</scope>
</reference>
<dbReference type="Proteomes" id="UP000007875">
    <property type="component" value="Unassembled WGS sequence"/>
</dbReference>
<dbReference type="InterPro" id="IPR016137">
    <property type="entry name" value="RGS"/>
</dbReference>
<keyword evidence="4" id="KW-1185">Reference proteome</keyword>
<dbReference type="CDD" id="cd07440">
    <property type="entry name" value="RGS"/>
    <property type="match status" value="1"/>
</dbReference>
<evidence type="ECO:0000256" key="1">
    <source>
        <dbReference type="SAM" id="MobiDB-lite"/>
    </source>
</evidence>
<dbReference type="PANTHER" id="PTHR10845:SF254">
    <property type="entry name" value="RGS DOMAIN-CONTAINING PROTEIN-RELATED"/>
    <property type="match status" value="1"/>
</dbReference>
<dbReference type="PROSITE" id="PS50132">
    <property type="entry name" value="RGS"/>
    <property type="match status" value="1"/>
</dbReference>
<sequence length="355" mass="40067">MISTPPPNIVRSVSLRGSNKKIVRLDGNLGMTGEVKSSLKSRKMMKPSRPNVTDFAERSIDRVDYPKVLLDERATKIAAALLDSNHQRVAPSLFASFRSPLKSTRLTKNEASAAKRTRPISLYRQGLATPSLPSDTKNGGLLGVANHVGSTTSLVMIHEEGDAVRQHNSRLNESRRRSSVFAVFSRKLKRRLSATKVRRTRASMDDEDARDLARYQSQNGNKTRESDKDTELVEKCSTPCRIINCTPTLSEVLRDPELGELFRSYLKREFSEENYDFWIAVDNYKREVSPKNAHHIFATYIAVQSLREVNISSATRKETNRRLAAPNGETFDLAQSEIFHLMEADSFSRFISTFV</sequence>
<name>H2Z7P1_CIOSA</name>
<dbReference type="PRINTS" id="PR01301">
    <property type="entry name" value="RGSPROTEIN"/>
</dbReference>
<dbReference type="AlphaFoldDB" id="H2Z7P1"/>
<dbReference type="STRING" id="51511.ENSCSAVP00000013603"/>
<dbReference type="SUPFAM" id="SSF48097">
    <property type="entry name" value="Regulator of G-protein signaling, RGS"/>
    <property type="match status" value="1"/>
</dbReference>
<dbReference type="OMA" id="NISAHAR"/>
<evidence type="ECO:0000259" key="2">
    <source>
        <dbReference type="PROSITE" id="PS50132"/>
    </source>
</evidence>
<dbReference type="InterPro" id="IPR044926">
    <property type="entry name" value="RGS_subdomain_2"/>
</dbReference>
<dbReference type="HOGENOM" id="CLU_794436_0_0_1"/>
<dbReference type="GeneTree" id="ENSGT00940000159036"/>
<dbReference type="InParanoid" id="H2Z7P1"/>
<dbReference type="PANTHER" id="PTHR10845">
    <property type="entry name" value="REGULATOR OF G PROTEIN SIGNALING"/>
    <property type="match status" value="1"/>
</dbReference>
<dbReference type="Pfam" id="PF00615">
    <property type="entry name" value="RGS"/>
    <property type="match status" value="1"/>
</dbReference>
<reference evidence="3" key="3">
    <citation type="submission" date="2025-09" db="UniProtKB">
        <authorList>
            <consortium name="Ensembl"/>
        </authorList>
    </citation>
    <scope>IDENTIFICATION</scope>
</reference>
<reference evidence="4" key="1">
    <citation type="submission" date="2003-08" db="EMBL/GenBank/DDBJ databases">
        <authorList>
            <person name="Birren B."/>
            <person name="Nusbaum C."/>
            <person name="Abebe A."/>
            <person name="Abouelleil A."/>
            <person name="Adekoya E."/>
            <person name="Ait-zahra M."/>
            <person name="Allen N."/>
            <person name="Allen T."/>
            <person name="An P."/>
            <person name="Anderson M."/>
            <person name="Anderson S."/>
            <person name="Arachchi H."/>
            <person name="Armbruster J."/>
            <person name="Bachantsang P."/>
            <person name="Baldwin J."/>
            <person name="Barry A."/>
            <person name="Bayul T."/>
            <person name="Blitshsteyn B."/>
            <person name="Bloom T."/>
            <person name="Blye J."/>
            <person name="Boguslavskiy L."/>
            <person name="Borowsky M."/>
            <person name="Boukhgalter B."/>
            <person name="Brunache A."/>
            <person name="Butler J."/>
            <person name="Calixte N."/>
            <person name="Calvo S."/>
            <person name="Camarata J."/>
            <person name="Campo K."/>
            <person name="Chang J."/>
            <person name="Cheshatsang Y."/>
            <person name="Citroen M."/>
            <person name="Collymore A."/>
            <person name="Considine T."/>
            <person name="Cook A."/>
            <person name="Cooke P."/>
            <person name="Corum B."/>
            <person name="Cuomo C."/>
            <person name="David R."/>
            <person name="Dawoe T."/>
            <person name="Degray S."/>
            <person name="Dodge S."/>
            <person name="Dooley K."/>
            <person name="Dorje P."/>
            <person name="Dorjee K."/>
            <person name="Dorris L."/>
            <person name="Duffey N."/>
            <person name="Dupes A."/>
            <person name="Elkins T."/>
            <person name="Engels R."/>
            <person name="Erickson J."/>
            <person name="Farina A."/>
            <person name="Faro S."/>
            <person name="Ferreira P."/>
            <person name="Fischer H."/>
            <person name="Fitzgerald M."/>
            <person name="Foley K."/>
            <person name="Gage D."/>
            <person name="Galagan J."/>
            <person name="Gearin G."/>
            <person name="Gnerre S."/>
            <person name="Gnirke A."/>
            <person name="Goyette A."/>
            <person name="Graham J."/>
            <person name="Grandbois E."/>
            <person name="Gyaltsen K."/>
            <person name="Hafez N."/>
            <person name="Hagopian D."/>
            <person name="Hagos B."/>
            <person name="Hall J."/>
            <person name="Hatcher B."/>
            <person name="Heller A."/>
            <person name="Higgins H."/>
            <person name="Honan T."/>
            <person name="Horn A."/>
            <person name="Houde N."/>
            <person name="Hughes L."/>
            <person name="Hulme W."/>
            <person name="Husby E."/>
            <person name="Iliev I."/>
            <person name="Jaffe D."/>
            <person name="Jones C."/>
            <person name="Kamal M."/>
            <person name="Kamat A."/>
            <person name="Kamvysselis M."/>
            <person name="Karlsson E."/>
            <person name="Kells C."/>
            <person name="Kieu A."/>
            <person name="Kisner P."/>
            <person name="Kodira C."/>
            <person name="Kulbokas E."/>
            <person name="Labutti K."/>
            <person name="Lama D."/>
            <person name="Landers T."/>
            <person name="Leger J."/>
            <person name="Levine S."/>
            <person name="Lewis D."/>
            <person name="Lewis T."/>
            <person name="Lindblad-toh K."/>
            <person name="Liu X."/>
            <person name="Lokyitsang T."/>
            <person name="Lokyitsang Y."/>
            <person name="Lucien O."/>
            <person name="Lui A."/>
            <person name="Ma L.J."/>
            <person name="Mabbitt R."/>
            <person name="Macdonald J."/>
            <person name="Maclean C."/>
            <person name="Major J."/>
            <person name="Manning J."/>
            <person name="Marabella R."/>
            <person name="Maru K."/>
            <person name="Matthews C."/>
            <person name="Mauceli E."/>
            <person name="Mccarthy M."/>
            <person name="Mcdonough S."/>
            <person name="Mcghee T."/>
            <person name="Meldrim J."/>
            <person name="Meneus L."/>
            <person name="Mesirov J."/>
            <person name="Mihalev A."/>
            <person name="Mihova T."/>
            <person name="Mikkelsen T."/>
            <person name="Mlenga V."/>
            <person name="Moru K."/>
            <person name="Mozes J."/>
            <person name="Mulrain L."/>
            <person name="Munson G."/>
            <person name="Naylor J."/>
            <person name="Newes C."/>
            <person name="Nguyen C."/>
            <person name="Nguyen N."/>
            <person name="Nguyen T."/>
            <person name="Nicol R."/>
            <person name="Nielsen C."/>
            <person name="Nizzari M."/>
            <person name="Norbu C."/>
            <person name="Norbu N."/>
            <person name="O'donnell P."/>
            <person name="Okoawo O."/>
            <person name="O'leary S."/>
            <person name="Omotosho B."/>
            <person name="O'neill K."/>
            <person name="Osman S."/>
            <person name="Parker S."/>
            <person name="Perrin D."/>
            <person name="Phunkhang P."/>
            <person name="Piqani B."/>
            <person name="Purcell S."/>
            <person name="Rachupka T."/>
            <person name="Ramasamy U."/>
            <person name="Rameau R."/>
            <person name="Ray V."/>
            <person name="Raymond C."/>
            <person name="Retta R."/>
            <person name="Richardson S."/>
            <person name="Rise C."/>
            <person name="Rodriguez J."/>
            <person name="Rogers J."/>
            <person name="Rogov P."/>
            <person name="Rutman M."/>
            <person name="Schupbach R."/>
            <person name="Seaman C."/>
            <person name="Settipalli S."/>
            <person name="Sharpe T."/>
            <person name="Sheridan J."/>
            <person name="Sherpa N."/>
            <person name="Shi J."/>
            <person name="Smirnov S."/>
            <person name="Smith C."/>
            <person name="Sougnez C."/>
            <person name="Spencer B."/>
            <person name="Stalker J."/>
            <person name="Stange-thomann N."/>
            <person name="Stavropoulos S."/>
            <person name="Stetson K."/>
            <person name="Stone C."/>
            <person name="Stone S."/>
            <person name="Stubbs M."/>
            <person name="Talamas J."/>
            <person name="Tchuinga P."/>
            <person name="Tenzing P."/>
            <person name="Tesfaye S."/>
            <person name="Theodore J."/>
            <person name="Thoulutsang Y."/>
            <person name="Topham K."/>
            <person name="Towey S."/>
            <person name="Tsamla T."/>
            <person name="Tsomo N."/>
            <person name="Vallee D."/>
            <person name="Vassiliev H."/>
            <person name="Venkataraman V."/>
            <person name="Vinson J."/>
            <person name="Vo A."/>
            <person name="Wade C."/>
            <person name="Wang S."/>
            <person name="Wangchuk T."/>
            <person name="Wangdi T."/>
            <person name="Whittaker C."/>
            <person name="Wilkinson J."/>
            <person name="Wu Y."/>
            <person name="Wyman D."/>
            <person name="Yadav S."/>
            <person name="Yang S."/>
            <person name="Yang X."/>
            <person name="Yeager S."/>
            <person name="Yee E."/>
            <person name="Young G."/>
            <person name="Zainoun J."/>
            <person name="Zembeck L."/>
            <person name="Zimmer A."/>
            <person name="Zody M."/>
            <person name="Lander E."/>
        </authorList>
    </citation>
    <scope>NUCLEOTIDE SEQUENCE [LARGE SCALE GENOMIC DNA]</scope>
</reference>
<organism evidence="3 4">
    <name type="scientific">Ciona savignyi</name>
    <name type="common">Pacific transparent sea squirt</name>
    <dbReference type="NCBI Taxonomy" id="51511"/>
    <lineage>
        <taxon>Eukaryota</taxon>
        <taxon>Metazoa</taxon>
        <taxon>Chordata</taxon>
        <taxon>Tunicata</taxon>
        <taxon>Ascidiacea</taxon>
        <taxon>Phlebobranchia</taxon>
        <taxon>Cionidae</taxon>
        <taxon>Ciona</taxon>
    </lineage>
</organism>
<dbReference type="eggNOG" id="KOG3589">
    <property type="taxonomic scope" value="Eukaryota"/>
</dbReference>
<dbReference type="Gene3D" id="1.10.167.10">
    <property type="entry name" value="Regulator of G-protein Signalling 4, domain 2"/>
    <property type="match status" value="1"/>
</dbReference>